<reference evidence="2 3" key="1">
    <citation type="submission" date="2019-11" db="EMBL/GenBank/DDBJ databases">
        <title>Whole-genome sequence of a Rhodoblastus acidophilus DSM 142.</title>
        <authorList>
            <person name="Kyndt J.A."/>
            <person name="Meyer T.E."/>
        </authorList>
    </citation>
    <scope>NUCLEOTIDE SEQUENCE [LARGE SCALE GENOMIC DNA]</scope>
    <source>
        <strain evidence="2 3">DSM 142</strain>
    </source>
</reference>
<sequence>MQSSDPYRLSTPTIFLVRMAVFLILVGFVGLILHKQVTTAFLANPGLNGLILGLELFGIMLAVTQVARLYREIAWVNGDPDREPRLLAPMARIFSARGNAQVTQSLLRHVLDSLSTRLDEARETSRYLTGLMVFLGLLGTFWGLLETVGSIGGVIASLQGGQEMTALFNDLKAGLARPLSGMSLAFTSSLFGLAGSLVLGFLDLQAGQAQNRFFTELEDRLSAVMENDTHAPASGHGHESIQHLAAGVQSMVAHMRQEQQLIRDWVEAQAERQEMLQASLDQLFAKRERELR</sequence>
<keyword evidence="2" id="KW-0969">Cilium</keyword>
<evidence type="ECO:0000313" key="3">
    <source>
        <dbReference type="Proteomes" id="UP000439113"/>
    </source>
</evidence>
<feature type="transmembrane region" description="Helical" evidence="1">
    <location>
        <begin position="12"/>
        <end position="33"/>
    </location>
</feature>
<feature type="transmembrane region" description="Helical" evidence="1">
    <location>
        <begin position="127"/>
        <end position="145"/>
    </location>
</feature>
<evidence type="ECO:0000256" key="1">
    <source>
        <dbReference type="SAM" id="Phobius"/>
    </source>
</evidence>
<dbReference type="Proteomes" id="UP000439113">
    <property type="component" value="Unassembled WGS sequence"/>
</dbReference>
<dbReference type="EMBL" id="WNKS01000002">
    <property type="protein sequence ID" value="MTV30013.1"/>
    <property type="molecule type" value="Genomic_DNA"/>
</dbReference>
<keyword evidence="1" id="KW-1133">Transmembrane helix</keyword>
<proteinExistence type="predicted"/>
<dbReference type="AlphaFoldDB" id="A0A6N8DLB4"/>
<keyword evidence="2" id="KW-0966">Cell projection</keyword>
<protein>
    <submittedName>
        <fullName evidence="2">Flagellar motor protein MotA</fullName>
    </submittedName>
</protein>
<accession>A0A6N8DLB4</accession>
<evidence type="ECO:0000313" key="2">
    <source>
        <dbReference type="EMBL" id="MTV30013.1"/>
    </source>
</evidence>
<gene>
    <name evidence="2" type="ORF">GJ654_03285</name>
</gene>
<keyword evidence="1" id="KW-0812">Transmembrane</keyword>
<name>A0A6N8DLB4_RHOAC</name>
<feature type="transmembrane region" description="Helical" evidence="1">
    <location>
        <begin position="179"/>
        <end position="202"/>
    </location>
</feature>
<comment type="caution">
    <text evidence="2">The sequence shown here is derived from an EMBL/GenBank/DDBJ whole genome shotgun (WGS) entry which is preliminary data.</text>
</comment>
<organism evidence="2 3">
    <name type="scientific">Rhodoblastus acidophilus</name>
    <name type="common">Rhodopseudomonas acidophila</name>
    <dbReference type="NCBI Taxonomy" id="1074"/>
    <lineage>
        <taxon>Bacteria</taxon>
        <taxon>Pseudomonadati</taxon>
        <taxon>Pseudomonadota</taxon>
        <taxon>Alphaproteobacteria</taxon>
        <taxon>Hyphomicrobiales</taxon>
        <taxon>Rhodoblastaceae</taxon>
        <taxon>Rhodoblastus</taxon>
    </lineage>
</organism>
<keyword evidence="2" id="KW-0282">Flagellum</keyword>
<dbReference type="RefSeq" id="WP_155444874.1">
    <property type="nucleotide sequence ID" value="NZ_JAOQNR010000002.1"/>
</dbReference>
<feature type="transmembrane region" description="Helical" evidence="1">
    <location>
        <begin position="45"/>
        <end position="63"/>
    </location>
</feature>
<keyword evidence="1" id="KW-0472">Membrane</keyword>
<dbReference type="OrthoDB" id="9794540at2"/>